<comment type="subcellular location">
    <subcellularLocation>
        <location evidence="1">Membrane</location>
        <topology evidence="1">Multi-pass membrane protein</topology>
    </subcellularLocation>
</comment>
<dbReference type="InterPro" id="IPR004481">
    <property type="entry name" value="K/Na/Ca-exchanger"/>
</dbReference>
<keyword evidence="4 8" id="KW-0812">Transmembrane</keyword>
<dbReference type="Proteomes" id="UP000606974">
    <property type="component" value="Unassembled WGS sequence"/>
</dbReference>
<dbReference type="GO" id="GO:0005886">
    <property type="term" value="C:plasma membrane"/>
    <property type="evidence" value="ECO:0007669"/>
    <property type="project" value="TreeGrafter"/>
</dbReference>
<feature type="domain" description="Sodium/calcium exchanger membrane region" evidence="9">
    <location>
        <begin position="10"/>
        <end position="150"/>
    </location>
</feature>
<accession>A0A8H7AFF8</accession>
<dbReference type="PANTHER" id="PTHR10846:SF8">
    <property type="entry name" value="INNER MEMBRANE PROTEIN YRBG"/>
    <property type="match status" value="1"/>
</dbReference>
<evidence type="ECO:0000256" key="7">
    <source>
        <dbReference type="SAM" id="MobiDB-lite"/>
    </source>
</evidence>
<dbReference type="EMBL" id="JAACFV010000058">
    <property type="protein sequence ID" value="KAF7508095.1"/>
    <property type="molecule type" value="Genomic_DNA"/>
</dbReference>
<keyword evidence="11" id="KW-1185">Reference proteome</keyword>
<feature type="region of interest" description="Disordered" evidence="7">
    <location>
        <begin position="196"/>
        <end position="231"/>
    </location>
</feature>
<feature type="region of interest" description="Disordered" evidence="7">
    <location>
        <begin position="165"/>
        <end position="184"/>
    </location>
</feature>
<evidence type="ECO:0000313" key="11">
    <source>
        <dbReference type="Proteomes" id="UP000606974"/>
    </source>
</evidence>
<dbReference type="GO" id="GO:0008273">
    <property type="term" value="F:calcium, potassium:sodium antiporter activity"/>
    <property type="evidence" value="ECO:0007669"/>
    <property type="project" value="TreeGrafter"/>
</dbReference>
<feature type="transmembrane region" description="Helical" evidence="8">
    <location>
        <begin position="72"/>
        <end position="96"/>
    </location>
</feature>
<name>A0A8H7AFF8_9EURO</name>
<organism evidence="10 11">
    <name type="scientific">Endocarpon pusillum</name>
    <dbReference type="NCBI Taxonomy" id="364733"/>
    <lineage>
        <taxon>Eukaryota</taxon>
        <taxon>Fungi</taxon>
        <taxon>Dikarya</taxon>
        <taxon>Ascomycota</taxon>
        <taxon>Pezizomycotina</taxon>
        <taxon>Eurotiomycetes</taxon>
        <taxon>Chaetothyriomycetidae</taxon>
        <taxon>Verrucariales</taxon>
        <taxon>Verrucariaceae</taxon>
        <taxon>Endocarpon</taxon>
    </lineage>
</organism>
<evidence type="ECO:0000256" key="3">
    <source>
        <dbReference type="ARBA" id="ARBA00022449"/>
    </source>
</evidence>
<proteinExistence type="inferred from homology"/>
<dbReference type="PANTHER" id="PTHR10846">
    <property type="entry name" value="SODIUM/POTASSIUM/CALCIUM EXCHANGER"/>
    <property type="match status" value="1"/>
</dbReference>
<protein>
    <recommendedName>
        <fullName evidence="9">Sodium/calcium exchanger membrane region domain-containing protein</fullName>
    </recommendedName>
</protein>
<feature type="transmembrane region" description="Helical" evidence="8">
    <location>
        <begin position="297"/>
        <end position="316"/>
    </location>
</feature>
<evidence type="ECO:0000256" key="5">
    <source>
        <dbReference type="ARBA" id="ARBA00022989"/>
    </source>
</evidence>
<feature type="transmembrane region" description="Helical" evidence="8">
    <location>
        <begin position="132"/>
        <end position="156"/>
    </location>
</feature>
<keyword evidence="6 8" id="KW-0472">Membrane</keyword>
<evidence type="ECO:0000256" key="2">
    <source>
        <dbReference type="ARBA" id="ARBA00005364"/>
    </source>
</evidence>
<keyword evidence="3" id="KW-0813">Transport</keyword>
<feature type="transmembrane region" description="Helical" evidence="8">
    <location>
        <begin position="6"/>
        <end position="25"/>
    </location>
</feature>
<evidence type="ECO:0000259" key="9">
    <source>
        <dbReference type="Pfam" id="PF01699"/>
    </source>
</evidence>
<dbReference type="OrthoDB" id="2127281at2759"/>
<feature type="compositionally biased region" description="Low complexity" evidence="7">
    <location>
        <begin position="197"/>
        <end position="210"/>
    </location>
</feature>
<evidence type="ECO:0000256" key="4">
    <source>
        <dbReference type="ARBA" id="ARBA00022692"/>
    </source>
</evidence>
<dbReference type="GO" id="GO:0006874">
    <property type="term" value="P:intracellular calcium ion homeostasis"/>
    <property type="evidence" value="ECO:0007669"/>
    <property type="project" value="TreeGrafter"/>
</dbReference>
<feature type="compositionally biased region" description="Acidic residues" evidence="7">
    <location>
        <begin position="167"/>
        <end position="183"/>
    </location>
</feature>
<sequence>MVNGEVIAYSTASFICALFVLEFGADKVIDHTAVVPERTGIPQAVIGLLTAGAEWEELAVVVIAIARNRSSLAVGNIVGSAISNILGAFSLGLIFHKDDSQIIFDGSAKIYTLLLLPLTILIAGLSEFGHHNMWRIVGGVAIGIFAVYIASIAWSITKGCMAAPELSDSDSDSDNDSSNDGEDYISHHANGSIERIATTPAAETPATTDTIQRVDAPDTATGAPAHSSSPAIYTAQSDSVATPASESPRANSSLANPHCNYKHSIPYHIGFLLLGFLAIVLSSYVLTHAATNLVDEIGISDVLFGVVILSIATTLPEKFIAVISGYRCHAGILVANTVGSNVFLLSLCMGILWVCTGGSFDQGSVNAAELGVMLGSTIAITFTVWCGARWSRLIDVLCS</sequence>
<dbReference type="AlphaFoldDB" id="A0A8H7AFF8"/>
<reference evidence="10" key="1">
    <citation type="submission" date="2020-02" db="EMBL/GenBank/DDBJ databases">
        <authorList>
            <person name="Palmer J.M."/>
        </authorList>
    </citation>
    <scope>NUCLEOTIDE SEQUENCE</scope>
    <source>
        <strain evidence="10">EPUS1.4</strain>
        <tissue evidence="10">Thallus</tissue>
    </source>
</reference>
<feature type="domain" description="Sodium/calcium exchanger membrane region" evidence="9">
    <location>
        <begin position="268"/>
        <end position="387"/>
    </location>
</feature>
<dbReference type="Pfam" id="PF01699">
    <property type="entry name" value="Na_Ca_ex"/>
    <property type="match status" value="2"/>
</dbReference>
<gene>
    <name evidence="10" type="ORF">GJ744_009536</name>
</gene>
<evidence type="ECO:0000256" key="8">
    <source>
        <dbReference type="SAM" id="Phobius"/>
    </source>
</evidence>
<comment type="similarity">
    <text evidence="2">Belongs to the Ca(2+):cation antiporter (CaCA) (TC 2.A.19) family. SLC24A subfamily.</text>
</comment>
<evidence type="ECO:0000256" key="1">
    <source>
        <dbReference type="ARBA" id="ARBA00004141"/>
    </source>
</evidence>
<dbReference type="InterPro" id="IPR004837">
    <property type="entry name" value="NaCa_Exmemb"/>
</dbReference>
<keyword evidence="5 8" id="KW-1133">Transmembrane helix</keyword>
<evidence type="ECO:0000313" key="10">
    <source>
        <dbReference type="EMBL" id="KAF7508095.1"/>
    </source>
</evidence>
<feature type="transmembrane region" description="Helical" evidence="8">
    <location>
        <begin position="328"/>
        <end position="353"/>
    </location>
</feature>
<dbReference type="Gene3D" id="1.20.1420.30">
    <property type="entry name" value="NCX, central ion-binding region"/>
    <property type="match status" value="2"/>
</dbReference>
<feature type="transmembrane region" description="Helical" evidence="8">
    <location>
        <begin position="365"/>
        <end position="385"/>
    </location>
</feature>
<feature type="transmembrane region" description="Helical" evidence="8">
    <location>
        <begin position="265"/>
        <end position="285"/>
    </location>
</feature>
<keyword evidence="3" id="KW-0050">Antiport</keyword>
<dbReference type="InterPro" id="IPR044880">
    <property type="entry name" value="NCX_ion-bd_dom_sf"/>
</dbReference>
<comment type="caution">
    <text evidence="10">The sequence shown here is derived from an EMBL/GenBank/DDBJ whole genome shotgun (WGS) entry which is preliminary data.</text>
</comment>
<dbReference type="GO" id="GO:0005262">
    <property type="term" value="F:calcium channel activity"/>
    <property type="evidence" value="ECO:0007669"/>
    <property type="project" value="TreeGrafter"/>
</dbReference>
<feature type="transmembrane region" description="Helical" evidence="8">
    <location>
        <begin position="108"/>
        <end position="126"/>
    </location>
</feature>
<evidence type="ECO:0000256" key="6">
    <source>
        <dbReference type="ARBA" id="ARBA00023136"/>
    </source>
</evidence>